<gene>
    <name evidence="1" type="primary">S1</name>
</gene>
<accession>A0A5Q2USU7</accession>
<name>A0A5Q2USU7_9GAMC</name>
<evidence type="ECO:0000313" key="1">
    <source>
        <dbReference type="EMBL" id="QGH51289.1"/>
    </source>
</evidence>
<dbReference type="EMBL" id="MK828778">
    <property type="protein sequence ID" value="QGH51289.1"/>
    <property type="molecule type" value="Genomic_RNA"/>
</dbReference>
<reference evidence="1" key="1">
    <citation type="submission" date="2019-04" db="EMBL/GenBank/DDBJ databases">
        <title>Molecular Characterisation S1 Gene of Attenuated Malaysian Variant and QX-like Infectious Bronchitis Virus.</title>
        <authorList>
            <person name="Ismail M.I."/>
            <person name="Tan S.W."/>
            <person name="Hair-Bejo M."/>
            <person name="Omar A.R."/>
        </authorList>
    </citation>
    <scope>NUCLEOTIDE SEQUENCE</scope>
    <source>
        <strain evidence="1">Att-IBS130/2015</strain>
    </source>
</reference>
<protein>
    <submittedName>
        <fullName evidence="1">Truncated S1 protein</fullName>
    </submittedName>
</protein>
<sequence length="280" mass="30691">MLKKSLFLVTILCALCSANLFDPANTYVYYYQSAFKPPNGWPPRGGAYAVVNTTNYTNNAGSAEHCTVGVIKDVYNQSAASIAMTAPLRGVGFSKSQFCSAHCNFSKITVFVTHCYSSGSGSCPLTCVIARGHIRISAMKNGTLFYNLTVSVYEYPNFKSFQCVNNFTSVYLNGDLVFTSSKTTDVTSAGVYFKAGGPVSCSTLKKFKVLAYFVNGTAQDVILCNNSPKGLLACQYNTGNFSDCLHPFTNTTLVKEKFIVYRESSVNTTLKRHNYSRFLM</sequence>
<proteinExistence type="predicted"/>
<organism evidence="1">
    <name type="scientific">Infectious bronchitis virus</name>
    <dbReference type="NCBI Taxonomy" id="11120"/>
    <lineage>
        <taxon>Viruses</taxon>
        <taxon>Riboviria</taxon>
        <taxon>Orthornavirae</taxon>
        <taxon>Pisuviricota</taxon>
        <taxon>Pisoniviricetes</taxon>
        <taxon>Nidovirales</taxon>
        <taxon>Cornidovirineae</taxon>
        <taxon>Coronaviridae</taxon>
        <taxon>Orthocoronavirinae</taxon>
        <taxon>Gammacoronavirus</taxon>
        <taxon>Igacovirus</taxon>
        <taxon>Gammacoronavirus galli</taxon>
        <taxon>Avian coronavirus</taxon>
    </lineage>
</organism>